<evidence type="ECO:0000313" key="4">
    <source>
        <dbReference type="Proteomes" id="UP000593566"/>
    </source>
</evidence>
<proteinExistence type="predicted"/>
<name>A0A8H6CE39_9LECA</name>
<dbReference type="GO" id="GO:0009062">
    <property type="term" value="P:fatty acid catabolic process"/>
    <property type="evidence" value="ECO:0007669"/>
    <property type="project" value="TreeGrafter"/>
</dbReference>
<dbReference type="Proteomes" id="UP000593566">
    <property type="component" value="Unassembled WGS sequence"/>
</dbReference>
<dbReference type="PANTHER" id="PTHR11066:SF35">
    <property type="entry name" value="ACYL-COA THIOESTERASE II"/>
    <property type="match status" value="1"/>
</dbReference>
<dbReference type="Pfam" id="PF13622">
    <property type="entry name" value="4HBT_3"/>
    <property type="match status" value="1"/>
</dbReference>
<dbReference type="CDD" id="cd03445">
    <property type="entry name" value="Thioesterase_II_repeat2"/>
    <property type="match status" value="1"/>
</dbReference>
<dbReference type="GO" id="GO:0006637">
    <property type="term" value="P:acyl-CoA metabolic process"/>
    <property type="evidence" value="ECO:0007669"/>
    <property type="project" value="InterPro"/>
</dbReference>
<sequence length="263" mass="28641">MGNLGTEGESTGSDFIEELEVETSSEGYYVNVQPMWSFNDWGIVPGALLMPQCVAASYRTVPLGFHTHSVQTHFLGNGTVTKRATYRVENLNDGKTFATSKVKVEQDSKTIVLTTVGFAKRASVAGRGVAVVEHAVPVVMRFDTHILRKFILTSPGPSPAAESKLARHWLRADGPVSTENGNMQNVLGLVALSDIFLLDSAPRIYGLGFDLTTEKSPSERLARDLKAMTTINHSIHIVNVDAARVDEWVYVECKLHGRAVGGL</sequence>
<dbReference type="Pfam" id="PF20789">
    <property type="entry name" value="4HBT_3C"/>
    <property type="match status" value="1"/>
</dbReference>
<feature type="domain" description="Acyl-CoA thioesterase-like C-terminal" evidence="2">
    <location>
        <begin position="152"/>
        <end position="254"/>
    </location>
</feature>
<accession>A0A8H6CE39</accession>
<dbReference type="InterPro" id="IPR029069">
    <property type="entry name" value="HotDog_dom_sf"/>
</dbReference>
<comment type="caution">
    <text evidence="3">The sequence shown here is derived from an EMBL/GenBank/DDBJ whole genome shotgun (WGS) entry which is preliminary data.</text>
</comment>
<reference evidence="3 4" key="1">
    <citation type="journal article" date="2020" name="Genomics">
        <title>Complete, high-quality genomes from long-read metagenomic sequencing of two wolf lichen thalli reveals enigmatic genome architecture.</title>
        <authorList>
            <person name="McKenzie S.K."/>
            <person name="Walston R.F."/>
            <person name="Allen J.L."/>
        </authorList>
    </citation>
    <scope>NUCLEOTIDE SEQUENCE [LARGE SCALE GENOMIC DNA]</scope>
    <source>
        <strain evidence="3">WasteWater1</strain>
    </source>
</reference>
<dbReference type="PANTHER" id="PTHR11066">
    <property type="entry name" value="ACYL-COA THIOESTERASE"/>
    <property type="match status" value="1"/>
</dbReference>
<dbReference type="GeneID" id="59329978"/>
<evidence type="ECO:0000259" key="1">
    <source>
        <dbReference type="Pfam" id="PF13622"/>
    </source>
</evidence>
<dbReference type="EMBL" id="JACCJB010000013">
    <property type="protein sequence ID" value="KAF6221596.1"/>
    <property type="molecule type" value="Genomic_DNA"/>
</dbReference>
<evidence type="ECO:0000313" key="3">
    <source>
        <dbReference type="EMBL" id="KAF6221596.1"/>
    </source>
</evidence>
<dbReference type="InterPro" id="IPR049449">
    <property type="entry name" value="TesB_ACOT8-like_N"/>
</dbReference>
<dbReference type="GO" id="GO:0047617">
    <property type="term" value="F:fatty acyl-CoA hydrolase activity"/>
    <property type="evidence" value="ECO:0007669"/>
    <property type="project" value="InterPro"/>
</dbReference>
<gene>
    <name evidence="3" type="ORF">HO133_001562</name>
</gene>
<protein>
    <submittedName>
        <fullName evidence="3">Uncharacterized protein</fullName>
    </submittedName>
</protein>
<organism evidence="3 4">
    <name type="scientific">Letharia lupina</name>
    <dbReference type="NCBI Taxonomy" id="560253"/>
    <lineage>
        <taxon>Eukaryota</taxon>
        <taxon>Fungi</taxon>
        <taxon>Dikarya</taxon>
        <taxon>Ascomycota</taxon>
        <taxon>Pezizomycotina</taxon>
        <taxon>Lecanoromycetes</taxon>
        <taxon>OSLEUM clade</taxon>
        <taxon>Lecanoromycetidae</taxon>
        <taxon>Lecanorales</taxon>
        <taxon>Lecanorineae</taxon>
        <taxon>Parmeliaceae</taxon>
        <taxon>Letharia</taxon>
    </lineage>
</organism>
<dbReference type="Gene3D" id="3.10.129.10">
    <property type="entry name" value="Hotdog Thioesterase"/>
    <property type="match status" value="2"/>
</dbReference>
<dbReference type="RefSeq" id="XP_037151031.1">
    <property type="nucleotide sequence ID" value="XM_037292492.1"/>
</dbReference>
<evidence type="ECO:0000259" key="2">
    <source>
        <dbReference type="Pfam" id="PF20789"/>
    </source>
</evidence>
<keyword evidence="4" id="KW-1185">Reference proteome</keyword>
<feature type="domain" description="Acyl-CoA thioesterase-like N-terminal HotDog" evidence="1">
    <location>
        <begin position="41"/>
        <end position="118"/>
    </location>
</feature>
<dbReference type="SUPFAM" id="SSF54637">
    <property type="entry name" value="Thioesterase/thiol ester dehydrase-isomerase"/>
    <property type="match status" value="2"/>
</dbReference>
<dbReference type="InterPro" id="IPR003703">
    <property type="entry name" value="Acyl_CoA_thio"/>
</dbReference>
<dbReference type="GO" id="GO:0005782">
    <property type="term" value="C:peroxisomal matrix"/>
    <property type="evidence" value="ECO:0007669"/>
    <property type="project" value="UniProtKB-SubCell"/>
</dbReference>
<dbReference type="AlphaFoldDB" id="A0A8H6CE39"/>
<dbReference type="InterPro" id="IPR049450">
    <property type="entry name" value="ACOT8-like_C"/>
</dbReference>